<sequence length="40" mass="4606">MRYISPGKISPAMDSKTRYKCSLSNVYLLELQCINCIYVC</sequence>
<accession>A0A2P2QUZ8</accession>
<organism evidence="1">
    <name type="scientific">Rhizophora mucronata</name>
    <name type="common">Asiatic mangrove</name>
    <dbReference type="NCBI Taxonomy" id="61149"/>
    <lineage>
        <taxon>Eukaryota</taxon>
        <taxon>Viridiplantae</taxon>
        <taxon>Streptophyta</taxon>
        <taxon>Embryophyta</taxon>
        <taxon>Tracheophyta</taxon>
        <taxon>Spermatophyta</taxon>
        <taxon>Magnoliopsida</taxon>
        <taxon>eudicotyledons</taxon>
        <taxon>Gunneridae</taxon>
        <taxon>Pentapetalae</taxon>
        <taxon>rosids</taxon>
        <taxon>fabids</taxon>
        <taxon>Malpighiales</taxon>
        <taxon>Rhizophoraceae</taxon>
        <taxon>Rhizophora</taxon>
    </lineage>
</organism>
<name>A0A2P2QUZ8_RHIMU</name>
<protein>
    <submittedName>
        <fullName evidence="1">Uncharacterized protein</fullName>
    </submittedName>
</protein>
<proteinExistence type="predicted"/>
<evidence type="ECO:0000313" key="1">
    <source>
        <dbReference type="EMBL" id="MBX70704.1"/>
    </source>
</evidence>
<dbReference type="EMBL" id="GGEC01090220">
    <property type="protein sequence ID" value="MBX70704.1"/>
    <property type="molecule type" value="Transcribed_RNA"/>
</dbReference>
<dbReference type="AlphaFoldDB" id="A0A2P2QUZ8"/>
<reference evidence="1" key="1">
    <citation type="submission" date="2018-02" db="EMBL/GenBank/DDBJ databases">
        <title>Rhizophora mucronata_Transcriptome.</title>
        <authorList>
            <person name="Meera S.P."/>
            <person name="Sreeshan A."/>
            <person name="Augustine A."/>
        </authorList>
    </citation>
    <scope>NUCLEOTIDE SEQUENCE</scope>
    <source>
        <tissue evidence="1">Leaf</tissue>
    </source>
</reference>